<name>A0A6A6C4S3_ZASCE</name>
<keyword evidence="1" id="KW-0472">Membrane</keyword>
<dbReference type="EMBL" id="ML993621">
    <property type="protein sequence ID" value="KAF2161180.1"/>
    <property type="molecule type" value="Genomic_DNA"/>
</dbReference>
<keyword evidence="4" id="KW-1185">Reference proteome</keyword>
<dbReference type="RefSeq" id="XP_033662069.1">
    <property type="nucleotide sequence ID" value="XM_033814190.1"/>
</dbReference>
<keyword evidence="1" id="KW-0812">Transmembrane</keyword>
<evidence type="ECO:0000313" key="3">
    <source>
        <dbReference type="EMBL" id="KAF2161180.1"/>
    </source>
</evidence>
<gene>
    <name evidence="3" type="ORF">M409DRAFT_59433</name>
</gene>
<protein>
    <submittedName>
        <fullName evidence="3">Uncharacterized protein</fullName>
    </submittedName>
</protein>
<keyword evidence="2" id="KW-0732">Signal</keyword>
<organism evidence="3 4">
    <name type="scientific">Zasmidium cellare ATCC 36951</name>
    <dbReference type="NCBI Taxonomy" id="1080233"/>
    <lineage>
        <taxon>Eukaryota</taxon>
        <taxon>Fungi</taxon>
        <taxon>Dikarya</taxon>
        <taxon>Ascomycota</taxon>
        <taxon>Pezizomycotina</taxon>
        <taxon>Dothideomycetes</taxon>
        <taxon>Dothideomycetidae</taxon>
        <taxon>Mycosphaerellales</taxon>
        <taxon>Mycosphaerellaceae</taxon>
        <taxon>Zasmidium</taxon>
    </lineage>
</organism>
<keyword evidence="1" id="KW-1133">Transmembrane helix</keyword>
<feature type="transmembrane region" description="Helical" evidence="1">
    <location>
        <begin position="189"/>
        <end position="216"/>
    </location>
</feature>
<feature type="chain" id="PRO_5025426033" evidence="2">
    <location>
        <begin position="18"/>
        <end position="252"/>
    </location>
</feature>
<dbReference type="Proteomes" id="UP000799537">
    <property type="component" value="Unassembled WGS sequence"/>
</dbReference>
<accession>A0A6A6C4S3</accession>
<reference evidence="3" key="1">
    <citation type="journal article" date="2020" name="Stud. Mycol.">
        <title>101 Dothideomycetes genomes: a test case for predicting lifestyles and emergence of pathogens.</title>
        <authorList>
            <person name="Haridas S."/>
            <person name="Albert R."/>
            <person name="Binder M."/>
            <person name="Bloem J."/>
            <person name="Labutti K."/>
            <person name="Salamov A."/>
            <person name="Andreopoulos B."/>
            <person name="Baker S."/>
            <person name="Barry K."/>
            <person name="Bills G."/>
            <person name="Bluhm B."/>
            <person name="Cannon C."/>
            <person name="Castanera R."/>
            <person name="Culley D."/>
            <person name="Daum C."/>
            <person name="Ezra D."/>
            <person name="Gonzalez J."/>
            <person name="Henrissat B."/>
            <person name="Kuo A."/>
            <person name="Liang C."/>
            <person name="Lipzen A."/>
            <person name="Lutzoni F."/>
            <person name="Magnuson J."/>
            <person name="Mondo S."/>
            <person name="Nolan M."/>
            <person name="Ohm R."/>
            <person name="Pangilinan J."/>
            <person name="Park H.-J."/>
            <person name="Ramirez L."/>
            <person name="Alfaro M."/>
            <person name="Sun H."/>
            <person name="Tritt A."/>
            <person name="Yoshinaga Y."/>
            <person name="Zwiers L.-H."/>
            <person name="Turgeon B."/>
            <person name="Goodwin S."/>
            <person name="Spatafora J."/>
            <person name="Crous P."/>
            <person name="Grigoriev I."/>
        </authorList>
    </citation>
    <scope>NUCLEOTIDE SEQUENCE</scope>
    <source>
        <strain evidence="3">ATCC 36951</strain>
    </source>
</reference>
<evidence type="ECO:0000313" key="4">
    <source>
        <dbReference type="Proteomes" id="UP000799537"/>
    </source>
</evidence>
<sequence length="252" mass="28490">MMICSIYIIVFPTLVSAMTSYGAISRAVISDGNVSVPFEDWQQVDSTYSVLLDGARIGESDDYTVYAHDDFNLTLHIQDCKAFVSNFASHLEIYTRLHKDLKIEFPRSLSDLKSAANATEPEYLRIASEFNTTDNYTIRLDAPLLKILNFSAFADRAWTHSDTLVFTSEILGLGKEPLGSCAPTKDYQWGFSFILLFTVSTVHSIVHVALYSLLWYTRRQNQGGEQRRVVEETGGGFIIYIEARIRADGYHR</sequence>
<evidence type="ECO:0000256" key="1">
    <source>
        <dbReference type="SAM" id="Phobius"/>
    </source>
</evidence>
<evidence type="ECO:0000256" key="2">
    <source>
        <dbReference type="SAM" id="SignalP"/>
    </source>
</evidence>
<dbReference type="OrthoDB" id="3639773at2759"/>
<proteinExistence type="predicted"/>
<dbReference type="GeneID" id="54567462"/>
<dbReference type="AlphaFoldDB" id="A0A6A6C4S3"/>
<feature type="signal peptide" evidence="2">
    <location>
        <begin position="1"/>
        <end position="17"/>
    </location>
</feature>